<dbReference type="EMBL" id="AP025523">
    <property type="protein sequence ID" value="BDE06650.1"/>
    <property type="molecule type" value="Genomic_DNA"/>
</dbReference>
<keyword evidence="6" id="KW-1185">Reference proteome</keyword>
<accession>A0AAN1XWE9</accession>
<comment type="subcellular location">
    <subcellularLocation>
        <location evidence="3">Cytoplasm</location>
    </subcellularLocation>
</comment>
<comment type="function">
    <text evidence="3">A probable RNA chaperone. Forms a complex with KhpB which binds to cellular RNA and controls its expression. Plays a role in peptidoglycan (PG) homeostasis and cell length regulation.</text>
</comment>
<proteinExistence type="inferred from homology"/>
<feature type="compositionally biased region" description="Acidic residues" evidence="4">
    <location>
        <begin position="1"/>
        <end position="18"/>
    </location>
</feature>
<keyword evidence="3" id="KW-0961">Cell wall biogenesis/degradation</keyword>
<evidence type="ECO:0000313" key="6">
    <source>
        <dbReference type="Proteomes" id="UP001317532"/>
    </source>
</evidence>
<keyword evidence="2 3" id="KW-0694">RNA-binding</keyword>
<dbReference type="GO" id="GO:0009252">
    <property type="term" value="P:peptidoglycan biosynthetic process"/>
    <property type="evidence" value="ECO:0007669"/>
    <property type="project" value="UniProtKB-UniRule"/>
</dbReference>
<dbReference type="GO" id="GO:0071555">
    <property type="term" value="P:cell wall organization"/>
    <property type="evidence" value="ECO:0007669"/>
    <property type="project" value="UniProtKB-KW"/>
</dbReference>
<keyword evidence="1 3" id="KW-0963">Cytoplasm</keyword>
<evidence type="ECO:0000313" key="5">
    <source>
        <dbReference type="EMBL" id="BDE06650.1"/>
    </source>
</evidence>
<dbReference type="AlphaFoldDB" id="A0AAN1XWE9"/>
<dbReference type="Pfam" id="PF13083">
    <property type="entry name" value="KH_KhpA-B"/>
    <property type="match status" value="1"/>
</dbReference>
<name>A0AAN1XWE9_UNVUL</name>
<dbReference type="KEGG" id="vab:WPS_19260"/>
<dbReference type="SUPFAM" id="SSF54814">
    <property type="entry name" value="Prokaryotic type KH domain (KH-domain type II)"/>
    <property type="match status" value="1"/>
</dbReference>
<dbReference type="InterPro" id="IPR015946">
    <property type="entry name" value="KH_dom-like_a/b"/>
</dbReference>
<comment type="similarity">
    <text evidence="3">Belongs to the KhpA RNA-binding protein family.</text>
</comment>
<dbReference type="GO" id="GO:0005737">
    <property type="term" value="C:cytoplasm"/>
    <property type="evidence" value="ECO:0007669"/>
    <property type="project" value="UniProtKB-SubCell"/>
</dbReference>
<dbReference type="CDD" id="cd22533">
    <property type="entry name" value="KH-II_YlqC-like"/>
    <property type="match status" value="1"/>
</dbReference>
<dbReference type="GO" id="GO:0003723">
    <property type="term" value="F:RNA binding"/>
    <property type="evidence" value="ECO:0007669"/>
    <property type="project" value="UniProtKB-UniRule"/>
</dbReference>
<evidence type="ECO:0000256" key="4">
    <source>
        <dbReference type="SAM" id="MobiDB-lite"/>
    </source>
</evidence>
<protein>
    <recommendedName>
        <fullName evidence="3">RNA-binding protein KhpA</fullName>
    </recommendedName>
    <alternativeName>
        <fullName evidence="3">KH-domain protein A</fullName>
    </alternativeName>
</protein>
<dbReference type="GO" id="GO:0008360">
    <property type="term" value="P:regulation of cell shape"/>
    <property type="evidence" value="ECO:0007669"/>
    <property type="project" value="UniProtKB-KW"/>
</dbReference>
<reference evidence="5 6" key="1">
    <citation type="journal article" date="2022" name="ISME Commun">
        <title>Vulcanimicrobium alpinus gen. nov. sp. nov., the first cultivated representative of the candidate phylum 'Eremiobacterota', is a metabolically versatile aerobic anoxygenic phototroph.</title>
        <authorList>
            <person name="Yabe S."/>
            <person name="Muto K."/>
            <person name="Abe K."/>
            <person name="Yokota A."/>
            <person name="Staudigel H."/>
            <person name="Tebo B.M."/>
        </authorList>
    </citation>
    <scope>NUCLEOTIDE SEQUENCE [LARGE SCALE GENOMIC DNA]</scope>
    <source>
        <strain evidence="5 6">WC8-2</strain>
    </source>
</reference>
<organism evidence="5 6">
    <name type="scientific">Vulcanimicrobium alpinum</name>
    <dbReference type="NCBI Taxonomy" id="3016050"/>
    <lineage>
        <taxon>Bacteria</taxon>
        <taxon>Bacillati</taxon>
        <taxon>Vulcanimicrobiota</taxon>
        <taxon>Vulcanimicrobiia</taxon>
        <taxon>Vulcanimicrobiales</taxon>
        <taxon>Vulcanimicrobiaceae</taxon>
        <taxon>Vulcanimicrobium</taxon>
    </lineage>
</organism>
<comment type="subunit">
    <text evidence="3">Forms a complex with KhpB.</text>
</comment>
<dbReference type="Gene3D" id="3.30.300.20">
    <property type="match status" value="1"/>
</dbReference>
<evidence type="ECO:0000256" key="1">
    <source>
        <dbReference type="ARBA" id="ARBA00022490"/>
    </source>
</evidence>
<evidence type="ECO:0000256" key="3">
    <source>
        <dbReference type="HAMAP-Rule" id="MF_00088"/>
    </source>
</evidence>
<dbReference type="PANTHER" id="PTHR34654">
    <property type="entry name" value="UPF0109 PROTEIN SCO5592"/>
    <property type="match status" value="1"/>
</dbReference>
<feature type="region of interest" description="Disordered" evidence="4">
    <location>
        <begin position="1"/>
        <end position="87"/>
    </location>
</feature>
<feature type="compositionally biased region" description="Basic and acidic residues" evidence="4">
    <location>
        <begin position="72"/>
        <end position="84"/>
    </location>
</feature>
<dbReference type="PROSITE" id="PS50084">
    <property type="entry name" value="KH_TYPE_1"/>
    <property type="match status" value="1"/>
</dbReference>
<dbReference type="InterPro" id="IPR020627">
    <property type="entry name" value="KhpA"/>
</dbReference>
<dbReference type="Proteomes" id="UP001317532">
    <property type="component" value="Chromosome"/>
</dbReference>
<feature type="compositionally biased region" description="Basic and acidic residues" evidence="4">
    <location>
        <begin position="31"/>
        <end position="40"/>
    </location>
</feature>
<dbReference type="InterPro" id="IPR009019">
    <property type="entry name" value="KH_sf_prok-type"/>
</dbReference>
<gene>
    <name evidence="3" type="primary">khpA</name>
    <name evidence="5" type="ORF">WPS_19260</name>
</gene>
<evidence type="ECO:0000256" key="2">
    <source>
        <dbReference type="ARBA" id="ARBA00022884"/>
    </source>
</evidence>
<keyword evidence="3" id="KW-0133">Cell shape</keyword>
<dbReference type="PANTHER" id="PTHR34654:SF1">
    <property type="entry name" value="RNA-BINDING PROTEIN KHPA"/>
    <property type="match status" value="1"/>
</dbReference>
<sequence>MSAFDDEFGLFGDDEAAAEEERRSTLGARRIASDEAAHDDIEPEDERPRRGRRDRSATSADEGDEKPRRFRRDSPDRGARKTEDPAVAQQRALDLLKFLAKKLVSKPDMVLVEEVDTDKGRVVELVVEHEDLGKVIGRNGRVAQALRTLVRASAEGRLSIDIISFEDETLEAEAEHAGSPSADAEQADE</sequence>
<keyword evidence="3" id="KW-0143">Chaperone</keyword>
<dbReference type="RefSeq" id="WP_317994300.1">
    <property type="nucleotide sequence ID" value="NZ_AP025523.1"/>
</dbReference>
<dbReference type="HAMAP" id="MF_00088">
    <property type="entry name" value="KhpA"/>
    <property type="match status" value="1"/>
</dbReference>